<sequence>MTNFDDLEQELLGLEYPEIELETDDIKLILTLKKDYSKIKDLENRKKEFIKDINDFIDEFVATPE</sequence>
<evidence type="ECO:0000313" key="2">
    <source>
        <dbReference type="Proteomes" id="UP000658733"/>
    </source>
</evidence>
<reference evidence="1" key="1">
    <citation type="submission" date="2020-10" db="EMBL/GenBank/DDBJ databases">
        <title>Dehalococcoides mccartyi of a TCE/Cr reducing biochatode.</title>
        <authorList>
            <person name="Matturro B."/>
        </authorList>
    </citation>
    <scope>NUCLEOTIDE SEQUENCE</scope>
    <source>
        <strain evidence="1">Bin4</strain>
    </source>
</reference>
<name>A0A843AB35_METAZ</name>
<comment type="caution">
    <text evidence="1">The sequence shown here is derived from an EMBL/GenBank/DDBJ whole genome shotgun (WGS) entry which is preliminary data.</text>
</comment>
<accession>A0A843AB35</accession>
<dbReference type="Proteomes" id="UP000658733">
    <property type="component" value="Unassembled WGS sequence"/>
</dbReference>
<evidence type="ECO:0000313" key="1">
    <source>
        <dbReference type="EMBL" id="MBF4468102.1"/>
    </source>
</evidence>
<feature type="non-terminal residue" evidence="1">
    <location>
        <position position="65"/>
    </location>
</feature>
<dbReference type="AlphaFoldDB" id="A0A843AB35"/>
<organism evidence="1 2">
    <name type="scientific">Methanobrevibacter arboriphilus</name>
    <dbReference type="NCBI Taxonomy" id="39441"/>
    <lineage>
        <taxon>Archaea</taxon>
        <taxon>Methanobacteriati</taxon>
        <taxon>Methanobacteriota</taxon>
        <taxon>Methanomada group</taxon>
        <taxon>Methanobacteria</taxon>
        <taxon>Methanobacteriales</taxon>
        <taxon>Methanobacteriaceae</taxon>
        <taxon>Methanobrevibacter</taxon>
    </lineage>
</organism>
<dbReference type="EMBL" id="JADIIN010000016">
    <property type="protein sequence ID" value="MBF4468102.1"/>
    <property type="molecule type" value="Genomic_DNA"/>
</dbReference>
<proteinExistence type="predicted"/>
<gene>
    <name evidence="1" type="ORF">ISP01_01725</name>
</gene>
<protein>
    <submittedName>
        <fullName evidence="1">Uncharacterized protein</fullName>
    </submittedName>
</protein>